<dbReference type="Proteomes" id="UP000268329">
    <property type="component" value="Chromosome"/>
</dbReference>
<sequence>MRKLRTAAVLIAALGSVGLLGAGSAYAGGGGDGFGVKQSSTCTSHDLNLDVLGEVGVLNGLGGNLLNGEGNPGAQATHLGSTQGCSNSAF</sequence>
<feature type="chain" id="PRO_5018010918" description="Secreted protein" evidence="1">
    <location>
        <begin position="28"/>
        <end position="90"/>
    </location>
</feature>
<proteinExistence type="predicted"/>
<keyword evidence="1" id="KW-0732">Signal</keyword>
<organism evidence="2 3">
    <name type="scientific">Streptomyces dangxiongensis</name>
    <dbReference type="NCBI Taxonomy" id="1442032"/>
    <lineage>
        <taxon>Bacteria</taxon>
        <taxon>Bacillati</taxon>
        <taxon>Actinomycetota</taxon>
        <taxon>Actinomycetes</taxon>
        <taxon>Kitasatosporales</taxon>
        <taxon>Streptomycetaceae</taxon>
        <taxon>Streptomyces</taxon>
    </lineage>
</organism>
<keyword evidence="3" id="KW-1185">Reference proteome</keyword>
<dbReference type="AlphaFoldDB" id="A0A3G2JFY1"/>
<reference evidence="2 3" key="1">
    <citation type="submission" date="2018-10" db="EMBL/GenBank/DDBJ databases">
        <title>The genome of Streptomyces dangxiongensis Z022.</title>
        <authorList>
            <person name="Zhang B."/>
        </authorList>
    </citation>
    <scope>NUCLEOTIDE SEQUENCE [LARGE SCALE GENOMIC DNA]</scope>
    <source>
        <strain evidence="2 3">Z022</strain>
    </source>
</reference>
<evidence type="ECO:0008006" key="4">
    <source>
        <dbReference type="Google" id="ProtNLM"/>
    </source>
</evidence>
<name>A0A3G2JFY1_9ACTN</name>
<evidence type="ECO:0000313" key="2">
    <source>
        <dbReference type="EMBL" id="AYN41270.1"/>
    </source>
</evidence>
<dbReference type="KEGG" id="sdd:D9753_22965"/>
<gene>
    <name evidence="2" type="ORF">D9753_22965</name>
</gene>
<dbReference type="EMBL" id="CP033073">
    <property type="protein sequence ID" value="AYN41270.1"/>
    <property type="molecule type" value="Genomic_DNA"/>
</dbReference>
<evidence type="ECO:0000313" key="3">
    <source>
        <dbReference type="Proteomes" id="UP000268329"/>
    </source>
</evidence>
<protein>
    <recommendedName>
        <fullName evidence="4">Secreted protein</fullName>
    </recommendedName>
</protein>
<evidence type="ECO:0000256" key="1">
    <source>
        <dbReference type="SAM" id="SignalP"/>
    </source>
</evidence>
<accession>A0A3G2JFY1</accession>
<dbReference type="RefSeq" id="WP_121788709.1">
    <property type="nucleotide sequence ID" value="NZ_CP033073.1"/>
</dbReference>
<feature type="signal peptide" evidence="1">
    <location>
        <begin position="1"/>
        <end position="27"/>
    </location>
</feature>